<dbReference type="OrthoDB" id="59470at2759"/>
<dbReference type="InterPro" id="IPR001544">
    <property type="entry name" value="Aminotrans_IV"/>
</dbReference>
<dbReference type="AlphaFoldDB" id="A0A9P6Q2B5"/>
<feature type="compositionally biased region" description="Basic and acidic residues" evidence="1">
    <location>
        <begin position="85"/>
        <end position="94"/>
    </location>
</feature>
<gene>
    <name evidence="2" type="ORF">DFQ27_005140</name>
</gene>
<dbReference type="InterPro" id="IPR043132">
    <property type="entry name" value="BCAT-like_C"/>
</dbReference>
<dbReference type="EMBL" id="JAAAJB010000361">
    <property type="protein sequence ID" value="KAG0257449.1"/>
    <property type="molecule type" value="Genomic_DNA"/>
</dbReference>
<organism evidence="2 3">
    <name type="scientific">Actinomortierella ambigua</name>
    <dbReference type="NCBI Taxonomy" id="1343610"/>
    <lineage>
        <taxon>Eukaryota</taxon>
        <taxon>Fungi</taxon>
        <taxon>Fungi incertae sedis</taxon>
        <taxon>Mucoromycota</taxon>
        <taxon>Mortierellomycotina</taxon>
        <taxon>Mortierellomycetes</taxon>
        <taxon>Mortierellales</taxon>
        <taxon>Mortierellaceae</taxon>
        <taxon>Actinomortierella</taxon>
    </lineage>
</organism>
<dbReference type="InterPro" id="IPR036038">
    <property type="entry name" value="Aminotransferase-like"/>
</dbReference>
<feature type="region of interest" description="Disordered" evidence="1">
    <location>
        <begin position="146"/>
        <end position="184"/>
    </location>
</feature>
<feature type="compositionally biased region" description="Polar residues" evidence="1">
    <location>
        <begin position="75"/>
        <end position="84"/>
    </location>
</feature>
<accession>A0A9P6Q2B5</accession>
<sequence>MLPRNVLAIRSLVGSSSEVICKATSKNSNSFLLEYPPGAYTGMRTIDQKGVLDFSGHVVRLANSLQQIHFHDPHNSNIIGSKNENQPRDLHDQTNNHGYEGAEPSLVQQGLAPFRNVETLMQEARQLVRSGLSHYFQLLHQQEHLLSTPHTPPPEPLNLPPADQEKQKQHPRVNGSLHKPAPTTRSILDEAKITLLCTWDFTTGSPTFLAHFEPLKVPMTRRCKVEIHGSPRDHATAKDSQWVRDRGLIEKSLDPDTNEALLMDDSQNVYEGLSSNFFAVVDGTNGRGTTVITAPLEYVLQGTIHRAVQAICKQENIPLVYRFPNLKEADQWRGAFISSTSRLVLPIETMVMPDGTHKLLPDSPLVEQLRAAVAEECKRRVELVLD</sequence>
<dbReference type="PANTHER" id="PTHR47703:SF2">
    <property type="entry name" value="D-AMINOACID AMINOTRANSFERASE-LIKE PLP-DEPENDENT ENZYMES SUPERFAMILY PROTEIN"/>
    <property type="match status" value="1"/>
</dbReference>
<keyword evidence="3" id="KW-1185">Reference proteome</keyword>
<dbReference type="Pfam" id="PF01063">
    <property type="entry name" value="Aminotran_4"/>
    <property type="match status" value="1"/>
</dbReference>
<proteinExistence type="predicted"/>
<evidence type="ECO:0000313" key="2">
    <source>
        <dbReference type="EMBL" id="KAG0257449.1"/>
    </source>
</evidence>
<dbReference type="SUPFAM" id="SSF56752">
    <property type="entry name" value="D-aminoacid aminotransferase-like PLP-dependent enzymes"/>
    <property type="match status" value="1"/>
</dbReference>
<reference evidence="2" key="1">
    <citation type="journal article" date="2020" name="Fungal Divers.">
        <title>Resolving the Mortierellaceae phylogeny through synthesis of multi-gene phylogenetics and phylogenomics.</title>
        <authorList>
            <person name="Vandepol N."/>
            <person name="Liber J."/>
            <person name="Desiro A."/>
            <person name="Na H."/>
            <person name="Kennedy M."/>
            <person name="Barry K."/>
            <person name="Grigoriev I.V."/>
            <person name="Miller A.N."/>
            <person name="O'Donnell K."/>
            <person name="Stajich J.E."/>
            <person name="Bonito G."/>
        </authorList>
    </citation>
    <scope>NUCLEOTIDE SEQUENCE</scope>
    <source>
        <strain evidence="2">BC1065</strain>
    </source>
</reference>
<feature type="compositionally biased region" description="Pro residues" evidence="1">
    <location>
        <begin position="150"/>
        <end position="159"/>
    </location>
</feature>
<dbReference type="Gene3D" id="3.20.10.10">
    <property type="entry name" value="D-amino Acid Aminotransferase, subunit A, domain 2"/>
    <property type="match status" value="1"/>
</dbReference>
<dbReference type="GO" id="GO:0003824">
    <property type="term" value="F:catalytic activity"/>
    <property type="evidence" value="ECO:0007669"/>
    <property type="project" value="InterPro"/>
</dbReference>
<evidence type="ECO:0000256" key="1">
    <source>
        <dbReference type="SAM" id="MobiDB-lite"/>
    </source>
</evidence>
<dbReference type="Proteomes" id="UP000807716">
    <property type="component" value="Unassembled WGS sequence"/>
</dbReference>
<feature type="region of interest" description="Disordered" evidence="1">
    <location>
        <begin position="72"/>
        <end position="102"/>
    </location>
</feature>
<evidence type="ECO:0000313" key="3">
    <source>
        <dbReference type="Proteomes" id="UP000807716"/>
    </source>
</evidence>
<dbReference type="PANTHER" id="PTHR47703">
    <property type="entry name" value="D-AMINOACID AMINOTRANSFERASE-LIKE PLP-DEPENDENT ENZYMES SUPERFAMILY PROTEIN"/>
    <property type="match status" value="1"/>
</dbReference>
<name>A0A9P6Q2B5_9FUNG</name>
<comment type="caution">
    <text evidence="2">The sequence shown here is derived from an EMBL/GenBank/DDBJ whole genome shotgun (WGS) entry which is preliminary data.</text>
</comment>
<protein>
    <submittedName>
        <fullName evidence="2">Uncharacterized protein</fullName>
    </submittedName>
</protein>